<dbReference type="AlphaFoldDB" id="A0AAN9NI10"/>
<dbReference type="PROSITE" id="PS51257">
    <property type="entry name" value="PROKAR_LIPOPROTEIN"/>
    <property type="match status" value="1"/>
</dbReference>
<evidence type="ECO:0000313" key="3">
    <source>
        <dbReference type="Proteomes" id="UP001374584"/>
    </source>
</evidence>
<name>A0AAN9NI10_PHACN</name>
<keyword evidence="1" id="KW-0812">Transmembrane</keyword>
<comment type="caution">
    <text evidence="2">The sequence shown here is derived from an EMBL/GenBank/DDBJ whole genome shotgun (WGS) entry which is preliminary data.</text>
</comment>
<keyword evidence="3" id="KW-1185">Reference proteome</keyword>
<protein>
    <submittedName>
        <fullName evidence="2">Uncharacterized protein</fullName>
    </submittedName>
</protein>
<feature type="transmembrane region" description="Helical" evidence="1">
    <location>
        <begin position="49"/>
        <end position="76"/>
    </location>
</feature>
<dbReference type="EMBL" id="JAYMYR010000003">
    <property type="protein sequence ID" value="KAK7373649.1"/>
    <property type="molecule type" value="Genomic_DNA"/>
</dbReference>
<reference evidence="2 3" key="1">
    <citation type="submission" date="2024-01" db="EMBL/GenBank/DDBJ databases">
        <title>The genomes of 5 underutilized Papilionoideae crops provide insights into root nodulation and disease resistanc.</title>
        <authorList>
            <person name="Jiang F."/>
        </authorList>
    </citation>
    <scope>NUCLEOTIDE SEQUENCE [LARGE SCALE GENOMIC DNA]</scope>
    <source>
        <strain evidence="2">JINMINGXINNONG_FW02</strain>
        <tissue evidence="2">Leaves</tissue>
    </source>
</reference>
<dbReference type="Proteomes" id="UP001374584">
    <property type="component" value="Unassembled WGS sequence"/>
</dbReference>
<keyword evidence="1" id="KW-0472">Membrane</keyword>
<evidence type="ECO:0000313" key="2">
    <source>
        <dbReference type="EMBL" id="KAK7373649.1"/>
    </source>
</evidence>
<proteinExistence type="predicted"/>
<gene>
    <name evidence="2" type="ORF">VNO80_07064</name>
</gene>
<accession>A0AAN9NI10</accession>
<evidence type="ECO:0000256" key="1">
    <source>
        <dbReference type="SAM" id="Phobius"/>
    </source>
</evidence>
<keyword evidence="1" id="KW-1133">Transmembrane helix</keyword>
<sequence length="91" mass="10554">MECVRKALSLSLSLSACLCLRLSYGFRYYEKEGGAIFDLAKRKRYSCRSFLPILLVLLLFIVVSEATPFRIGWFLFSPLVQRQSEYKLFVS</sequence>
<organism evidence="2 3">
    <name type="scientific">Phaseolus coccineus</name>
    <name type="common">Scarlet runner bean</name>
    <name type="synonym">Phaseolus multiflorus</name>
    <dbReference type="NCBI Taxonomy" id="3886"/>
    <lineage>
        <taxon>Eukaryota</taxon>
        <taxon>Viridiplantae</taxon>
        <taxon>Streptophyta</taxon>
        <taxon>Embryophyta</taxon>
        <taxon>Tracheophyta</taxon>
        <taxon>Spermatophyta</taxon>
        <taxon>Magnoliopsida</taxon>
        <taxon>eudicotyledons</taxon>
        <taxon>Gunneridae</taxon>
        <taxon>Pentapetalae</taxon>
        <taxon>rosids</taxon>
        <taxon>fabids</taxon>
        <taxon>Fabales</taxon>
        <taxon>Fabaceae</taxon>
        <taxon>Papilionoideae</taxon>
        <taxon>50 kb inversion clade</taxon>
        <taxon>NPAAA clade</taxon>
        <taxon>indigoferoid/millettioid clade</taxon>
        <taxon>Phaseoleae</taxon>
        <taxon>Phaseolus</taxon>
    </lineage>
</organism>